<dbReference type="Proteomes" id="UP000256253">
    <property type="component" value="Unassembled WGS sequence"/>
</dbReference>
<comment type="catalytic activity">
    <reaction evidence="3 4">
        <text>[thioredoxin]-disulfide + L-methionine + H2O = L-methionine (S)-S-oxide + [thioredoxin]-dithiol</text>
        <dbReference type="Rhea" id="RHEA:19993"/>
        <dbReference type="Rhea" id="RHEA-COMP:10698"/>
        <dbReference type="Rhea" id="RHEA-COMP:10700"/>
        <dbReference type="ChEBI" id="CHEBI:15377"/>
        <dbReference type="ChEBI" id="CHEBI:29950"/>
        <dbReference type="ChEBI" id="CHEBI:50058"/>
        <dbReference type="ChEBI" id="CHEBI:57844"/>
        <dbReference type="ChEBI" id="CHEBI:58772"/>
        <dbReference type="EC" id="1.8.4.11"/>
    </reaction>
</comment>
<accession>A0A3D9UQN1</accession>
<comment type="caution">
    <text evidence="7">The sequence shown here is derived from an EMBL/GenBank/DDBJ whole genome shotgun (WGS) entry which is preliminary data.</text>
</comment>
<feature type="domain" description="Peptide methionine sulphoxide reductase MsrA" evidence="6">
    <location>
        <begin position="50"/>
        <end position="206"/>
    </location>
</feature>
<dbReference type="NCBIfam" id="TIGR00401">
    <property type="entry name" value="msrA"/>
    <property type="match status" value="1"/>
</dbReference>
<evidence type="ECO:0000313" key="8">
    <source>
        <dbReference type="Proteomes" id="UP000256253"/>
    </source>
</evidence>
<dbReference type="Gene3D" id="3.30.1060.10">
    <property type="entry name" value="Peptide methionine sulphoxide reductase MsrA"/>
    <property type="match status" value="1"/>
</dbReference>
<dbReference type="PANTHER" id="PTHR42799">
    <property type="entry name" value="MITOCHONDRIAL PEPTIDE METHIONINE SULFOXIDE REDUCTASE"/>
    <property type="match status" value="1"/>
</dbReference>
<evidence type="ECO:0000256" key="4">
    <source>
        <dbReference type="HAMAP-Rule" id="MF_01401"/>
    </source>
</evidence>
<dbReference type="PANTHER" id="PTHR42799:SF2">
    <property type="entry name" value="MITOCHONDRIAL PEPTIDE METHIONINE SULFOXIDE REDUCTASE"/>
    <property type="match status" value="1"/>
</dbReference>
<keyword evidence="1 4" id="KW-0560">Oxidoreductase</keyword>
<dbReference type="EC" id="1.8.4.11" evidence="4"/>
<protein>
    <recommendedName>
        <fullName evidence="4">Peptide methionine sulfoxide reductase MsrA</fullName>
        <shortName evidence="4">Protein-methionine-S-oxide reductase</shortName>
        <ecNumber evidence="4">1.8.4.11</ecNumber>
    </recommendedName>
    <alternativeName>
        <fullName evidence="4">Peptide-methionine (S)-S-oxide reductase</fullName>
        <shortName evidence="4">Peptide Met(O) reductase</shortName>
    </alternativeName>
</protein>
<evidence type="ECO:0000256" key="5">
    <source>
        <dbReference type="SAM" id="MobiDB-lite"/>
    </source>
</evidence>
<evidence type="ECO:0000256" key="3">
    <source>
        <dbReference type="ARBA" id="ARBA00048782"/>
    </source>
</evidence>
<proteinExistence type="inferred from homology"/>
<dbReference type="GO" id="GO:0034599">
    <property type="term" value="P:cellular response to oxidative stress"/>
    <property type="evidence" value="ECO:0007669"/>
    <property type="project" value="TreeGrafter"/>
</dbReference>
<feature type="active site" evidence="4">
    <location>
        <position position="56"/>
    </location>
</feature>
<sequence length="232" mass="25572">MVFGFGRTPEMVSPTDALPGREQPLPGIPDTHELLGTSMHGPWPEGTQVLYVAMGCFWGSERIFWKLPGVVTTAVGYMGGYTPNPTYEETCTGRTGHAEAVLVAYDPTRTAPDLLLKAFWENHDPTTANRQGNDVGTQYRSAIYWTTPEQQESAERTRDLFANELRSNGYGEPTTELRSADDAGPFYYAEGYHQQYLHKNPMGYCNHGPNGLTCPVGVANLPAQIDILPPSE</sequence>
<dbReference type="Pfam" id="PF01625">
    <property type="entry name" value="PMSR"/>
    <property type="match status" value="1"/>
</dbReference>
<feature type="region of interest" description="Disordered" evidence="5">
    <location>
        <begin position="1"/>
        <end position="21"/>
    </location>
</feature>
<dbReference type="HAMAP" id="MF_01401">
    <property type="entry name" value="MsrA"/>
    <property type="match status" value="1"/>
</dbReference>
<evidence type="ECO:0000313" key="7">
    <source>
        <dbReference type="EMBL" id="REF30290.1"/>
    </source>
</evidence>
<dbReference type="InterPro" id="IPR050162">
    <property type="entry name" value="MsrA_MetSO_reductase"/>
</dbReference>
<dbReference type="SUPFAM" id="SSF55068">
    <property type="entry name" value="Peptide methionine sulfoxide reductase"/>
    <property type="match status" value="1"/>
</dbReference>
<dbReference type="InterPro" id="IPR002569">
    <property type="entry name" value="Met_Sox_Rdtase_MsrA_dom"/>
</dbReference>
<dbReference type="GO" id="GO:0005737">
    <property type="term" value="C:cytoplasm"/>
    <property type="evidence" value="ECO:0007669"/>
    <property type="project" value="TreeGrafter"/>
</dbReference>
<organism evidence="7 8">
    <name type="scientific">Calidifontibacter indicus</name>
    <dbReference type="NCBI Taxonomy" id="419650"/>
    <lineage>
        <taxon>Bacteria</taxon>
        <taxon>Bacillati</taxon>
        <taxon>Actinomycetota</taxon>
        <taxon>Actinomycetes</taxon>
        <taxon>Micrococcales</taxon>
        <taxon>Dermacoccaceae</taxon>
        <taxon>Calidifontibacter</taxon>
    </lineage>
</organism>
<comment type="similarity">
    <text evidence="4">Belongs to the MsrA Met sulfoxide reductase family.</text>
</comment>
<dbReference type="EMBL" id="QTUA01000001">
    <property type="protein sequence ID" value="REF30290.1"/>
    <property type="molecule type" value="Genomic_DNA"/>
</dbReference>
<dbReference type="InterPro" id="IPR036509">
    <property type="entry name" value="Met_Sox_Rdtase_MsrA_sf"/>
</dbReference>
<comment type="catalytic activity">
    <reaction evidence="2 4">
        <text>L-methionyl-[protein] + [thioredoxin]-disulfide + H2O = L-methionyl-(S)-S-oxide-[protein] + [thioredoxin]-dithiol</text>
        <dbReference type="Rhea" id="RHEA:14217"/>
        <dbReference type="Rhea" id="RHEA-COMP:10698"/>
        <dbReference type="Rhea" id="RHEA-COMP:10700"/>
        <dbReference type="Rhea" id="RHEA-COMP:12313"/>
        <dbReference type="Rhea" id="RHEA-COMP:12315"/>
        <dbReference type="ChEBI" id="CHEBI:15377"/>
        <dbReference type="ChEBI" id="CHEBI:16044"/>
        <dbReference type="ChEBI" id="CHEBI:29950"/>
        <dbReference type="ChEBI" id="CHEBI:44120"/>
        <dbReference type="ChEBI" id="CHEBI:50058"/>
        <dbReference type="EC" id="1.8.4.11"/>
    </reaction>
</comment>
<evidence type="ECO:0000259" key="6">
    <source>
        <dbReference type="Pfam" id="PF01625"/>
    </source>
</evidence>
<dbReference type="GO" id="GO:0033744">
    <property type="term" value="F:L-methionine:thioredoxin-disulfide S-oxidoreductase activity"/>
    <property type="evidence" value="ECO:0007669"/>
    <property type="project" value="RHEA"/>
</dbReference>
<dbReference type="GO" id="GO:0008113">
    <property type="term" value="F:peptide-methionine (S)-S-oxide reductase activity"/>
    <property type="evidence" value="ECO:0007669"/>
    <property type="project" value="UniProtKB-UniRule"/>
</dbReference>
<gene>
    <name evidence="4" type="primary">msrA</name>
    <name evidence="7" type="ORF">DFJ65_1294</name>
</gene>
<name>A0A3D9UQN1_9MICO</name>
<comment type="function">
    <text evidence="4">Has an important function as a repair enzyme for proteins that have been inactivated by oxidation. Catalyzes the reversible oxidation-reduction of methionine sulfoxide in proteins to methionine.</text>
</comment>
<evidence type="ECO:0000256" key="1">
    <source>
        <dbReference type="ARBA" id="ARBA00023002"/>
    </source>
</evidence>
<reference evidence="7 8" key="1">
    <citation type="submission" date="2018-08" db="EMBL/GenBank/DDBJ databases">
        <title>Sequencing the genomes of 1000 actinobacteria strains.</title>
        <authorList>
            <person name="Klenk H.-P."/>
        </authorList>
    </citation>
    <scope>NUCLEOTIDE SEQUENCE [LARGE SCALE GENOMIC DNA]</scope>
    <source>
        <strain evidence="7 8">DSM 22967</strain>
    </source>
</reference>
<evidence type="ECO:0000256" key="2">
    <source>
        <dbReference type="ARBA" id="ARBA00047806"/>
    </source>
</evidence>
<dbReference type="RefSeq" id="WP_245950057.1">
    <property type="nucleotide sequence ID" value="NZ_QTUA01000001.1"/>
</dbReference>
<dbReference type="AlphaFoldDB" id="A0A3D9UQN1"/>
<keyword evidence="8" id="KW-1185">Reference proteome</keyword>